<feature type="transmembrane region" description="Helical" evidence="8">
    <location>
        <begin position="99"/>
        <end position="122"/>
    </location>
</feature>
<dbReference type="Gene3D" id="1.50.10.150">
    <property type="entry name" value="Voltage-dependent anion channel"/>
    <property type="match status" value="1"/>
</dbReference>
<evidence type="ECO:0000313" key="10">
    <source>
        <dbReference type="EMBL" id="OQE07471.1"/>
    </source>
</evidence>
<feature type="transmembrane region" description="Helical" evidence="8">
    <location>
        <begin position="134"/>
        <end position="155"/>
    </location>
</feature>
<dbReference type="InterPro" id="IPR004695">
    <property type="entry name" value="SLAC1/Mae1/Ssu1/TehA"/>
</dbReference>
<dbReference type="EMBL" id="MDYP01000013">
    <property type="protein sequence ID" value="OQE07471.1"/>
    <property type="molecule type" value="Genomic_DNA"/>
</dbReference>
<keyword evidence="11" id="KW-1185">Reference proteome</keyword>
<feature type="transmembrane region" description="Helical" evidence="8">
    <location>
        <begin position="206"/>
        <end position="225"/>
    </location>
</feature>
<evidence type="ECO:0000256" key="6">
    <source>
        <dbReference type="ARBA" id="ARBA00022989"/>
    </source>
</evidence>
<evidence type="ECO:0000256" key="5">
    <source>
        <dbReference type="ARBA" id="ARBA00022692"/>
    </source>
</evidence>
<keyword evidence="6 8" id="KW-1133">Transmembrane helix</keyword>
<dbReference type="AlphaFoldDB" id="A0A1V6S0B3"/>
<accession>A0A1V6S0B3</accession>
<keyword evidence="4" id="KW-1003">Cell membrane</keyword>
<dbReference type="Proteomes" id="UP000191518">
    <property type="component" value="Unassembled WGS sequence"/>
</dbReference>
<comment type="similarity">
    <text evidence="2">Belongs to the tellurite-resistance/dicarboxylate transporter (TDT) family.</text>
</comment>
<dbReference type="InterPro" id="IPR038665">
    <property type="entry name" value="Voltage-dep_anion_channel_sf"/>
</dbReference>
<evidence type="ECO:0000256" key="9">
    <source>
        <dbReference type="SAM" id="SignalP"/>
    </source>
</evidence>
<organism evidence="10 11">
    <name type="scientific">Penicillium vulpinum</name>
    <dbReference type="NCBI Taxonomy" id="29845"/>
    <lineage>
        <taxon>Eukaryota</taxon>
        <taxon>Fungi</taxon>
        <taxon>Dikarya</taxon>
        <taxon>Ascomycota</taxon>
        <taxon>Pezizomycotina</taxon>
        <taxon>Eurotiomycetes</taxon>
        <taxon>Eurotiomycetidae</taxon>
        <taxon>Eurotiales</taxon>
        <taxon>Aspergillaceae</taxon>
        <taxon>Penicillium</taxon>
    </lineage>
</organism>
<dbReference type="GO" id="GO:0000319">
    <property type="term" value="F:sulfite transmembrane transporter activity"/>
    <property type="evidence" value="ECO:0007669"/>
    <property type="project" value="TreeGrafter"/>
</dbReference>
<proteinExistence type="inferred from homology"/>
<dbReference type="GO" id="GO:0005886">
    <property type="term" value="C:plasma membrane"/>
    <property type="evidence" value="ECO:0007669"/>
    <property type="project" value="UniProtKB-SubCell"/>
</dbReference>
<evidence type="ECO:0000256" key="7">
    <source>
        <dbReference type="ARBA" id="ARBA00023136"/>
    </source>
</evidence>
<feature type="transmembrane region" description="Helical" evidence="8">
    <location>
        <begin position="436"/>
        <end position="459"/>
    </location>
</feature>
<gene>
    <name evidence="10" type="ORF">PENVUL_c013G06730</name>
</gene>
<comment type="subcellular location">
    <subcellularLocation>
        <location evidence="1">Cell membrane</location>
        <topology evidence="1">Multi-pass membrane protein</topology>
    </subcellularLocation>
</comment>
<dbReference type="PANTHER" id="PTHR31686">
    <property type="match status" value="1"/>
</dbReference>
<evidence type="ECO:0000256" key="2">
    <source>
        <dbReference type="ARBA" id="ARBA00008566"/>
    </source>
</evidence>
<evidence type="ECO:0000313" key="11">
    <source>
        <dbReference type="Proteomes" id="UP000191518"/>
    </source>
</evidence>
<keyword evidence="3" id="KW-0813">Transport</keyword>
<protein>
    <recommendedName>
        <fullName evidence="12">C4-dicarboxylate transporter/malic acid transport protein</fullName>
    </recommendedName>
</protein>
<evidence type="ECO:0000256" key="4">
    <source>
        <dbReference type="ARBA" id="ARBA00022475"/>
    </source>
</evidence>
<comment type="caution">
    <text evidence="10">The sequence shown here is derived from an EMBL/GenBank/DDBJ whole genome shotgun (WGS) entry which is preliminary data.</text>
</comment>
<dbReference type="CDD" id="cd09299">
    <property type="entry name" value="TDT"/>
    <property type="match status" value="1"/>
</dbReference>
<dbReference type="InterPro" id="IPR051629">
    <property type="entry name" value="Sulfite_efflux_TDT"/>
</dbReference>
<feature type="chain" id="PRO_5012302946" description="C4-dicarboxylate transporter/malic acid transport protein" evidence="9">
    <location>
        <begin position="24"/>
        <end position="480"/>
    </location>
</feature>
<evidence type="ECO:0008006" key="12">
    <source>
        <dbReference type="Google" id="ProtNLM"/>
    </source>
</evidence>
<dbReference type="Pfam" id="PF03595">
    <property type="entry name" value="SLAC1"/>
    <property type="match status" value="1"/>
</dbReference>
<dbReference type="PANTHER" id="PTHR31686:SF3">
    <property type="entry name" value="ACID TRANSPORT PROTEIN, PUTATIVE (AFU_ORTHOLOGUE AFUA_4G09410)-RELATED"/>
    <property type="match status" value="1"/>
</dbReference>
<evidence type="ECO:0000256" key="1">
    <source>
        <dbReference type="ARBA" id="ARBA00004651"/>
    </source>
</evidence>
<feature type="transmembrane region" description="Helical" evidence="8">
    <location>
        <begin position="364"/>
        <end position="385"/>
    </location>
</feature>
<evidence type="ECO:0000256" key="3">
    <source>
        <dbReference type="ARBA" id="ARBA00022448"/>
    </source>
</evidence>
<name>A0A1V6S0B3_9EURO</name>
<keyword evidence="5 8" id="KW-0812">Transmembrane</keyword>
<feature type="transmembrane region" description="Helical" evidence="8">
    <location>
        <begin position="274"/>
        <end position="299"/>
    </location>
</feature>
<reference evidence="11" key="1">
    <citation type="journal article" date="2017" name="Nat. Microbiol.">
        <title>Global analysis of biosynthetic gene clusters reveals vast potential of secondary metabolite production in Penicillium species.</title>
        <authorList>
            <person name="Nielsen J.C."/>
            <person name="Grijseels S."/>
            <person name="Prigent S."/>
            <person name="Ji B."/>
            <person name="Dainat J."/>
            <person name="Nielsen K.F."/>
            <person name="Frisvad J.C."/>
            <person name="Workman M."/>
            <person name="Nielsen J."/>
        </authorList>
    </citation>
    <scope>NUCLEOTIDE SEQUENCE [LARGE SCALE GENOMIC DNA]</scope>
    <source>
        <strain evidence="11">IBT 29486</strain>
    </source>
</reference>
<feature type="transmembrane region" description="Helical" evidence="8">
    <location>
        <begin position="397"/>
        <end position="416"/>
    </location>
</feature>
<keyword evidence="9" id="KW-0732">Signal</keyword>
<evidence type="ECO:0000256" key="8">
    <source>
        <dbReference type="SAM" id="Phobius"/>
    </source>
</evidence>
<keyword evidence="7 8" id="KW-0472">Membrane</keyword>
<sequence>MGLSTGAIIVIVLVGCLAATALGASVFKHYKPADSETPFSPSYEQKVYMAQTPPNLYPFEFIKEHVPIRLSLQFGVNRTEPHMPDQGDLPPPAGPLSRALWNFPSLWFIVPQGTGIIAVILYRLNYQFNGLKTLATIVWIYTIVQLGLFLILYLLRIFIHPRHVLHQLRNKTIETSGLCCISIAFTSILEMAAFKYGHTAGLAIYILWWINTGMAVLACMGIPFVQLKMQQLNKRSMQADTLMPFLAALTSAAGGGVICRVAHISPRLQVPAIIVSYLEIGAGLTLVAVFNTITIYQYFGRTFQTTDMVYQDMIMCGPCGQASVALQALGEAVQAGSFAAYDRGQLLTAEAAGPFAFISHFTGLLVWGYGIFWWCFAIMSISYTLYTQPGGWKQSRFTLSVWSVVFPWGTFTNAAVEFGKLMKSPAFDVFSTALLLLLVIIWLIIQILTVKGIVTGRIFGLDHGWRKRYDDRRPAVLKEA</sequence>
<feature type="transmembrane region" description="Helical" evidence="8">
    <location>
        <begin position="245"/>
        <end position="262"/>
    </location>
</feature>
<feature type="signal peptide" evidence="9">
    <location>
        <begin position="1"/>
        <end position="23"/>
    </location>
</feature>